<keyword evidence="1" id="KW-0472">Membrane</keyword>
<feature type="transmembrane region" description="Helical" evidence="1">
    <location>
        <begin position="12"/>
        <end position="33"/>
    </location>
</feature>
<comment type="caution">
    <text evidence="3">The sequence shown here is derived from an EMBL/GenBank/DDBJ whole genome shotgun (WGS) entry which is preliminary data.</text>
</comment>
<feature type="transmembrane region" description="Helical" evidence="1">
    <location>
        <begin position="219"/>
        <end position="244"/>
    </location>
</feature>
<keyword evidence="1" id="KW-1133">Transmembrane helix</keyword>
<evidence type="ECO:0000313" key="3">
    <source>
        <dbReference type="EMBL" id="KAB2330567.1"/>
    </source>
</evidence>
<dbReference type="Pfam" id="PF03703">
    <property type="entry name" value="bPH_2"/>
    <property type="match status" value="3"/>
</dbReference>
<gene>
    <name evidence="3" type="ORF">F7732_18125</name>
</gene>
<dbReference type="PIRSF" id="PIRSF026631">
    <property type="entry name" value="UCP026631"/>
    <property type="match status" value="1"/>
</dbReference>
<sequence length="483" mass="54194">MSEPKRLHPIAAVANFLQSLKELLLPVFVLIIFGGEGVFFQFITSGIVILLLLLSGIIRWLRFTYRIEEGELRIESGVFVRKKRYIPFERIQSLDTSEGILQRPFNLVKMKVETAGSSGKGDAEAVLTAINKQEASLIQQALLHSKGQASAAGDDGDLSAEPKEDIVYKISPGELLLLSSTSGGAGVVISAVVAFILQLDEVLPYERIFVQFEHFIKNGILFISIVIFIIFFIAWLIALIGSLFKYADFTVKKVDDDLIITRGLLEKRQFTIPFNRIQAVKITENLLRQPFGFASVYVESAGGSLQNASSSSVLLLPITKKSRIADILKPYLTDYAFEPILTPAPRRSCVRYLFRGFLTSILPIVLPLLFFRPWGYFALLLLPFSLFLSYLKYKDAGWGIDGQQLTLRYRGLLKNTVFMKKNRIQKLSMEQSYFQERADLATADAAVMSGFGGSGGTVADLEKRDVQQVYEWYSYTEIAEDRL</sequence>
<feature type="transmembrane region" description="Helical" evidence="1">
    <location>
        <begin position="352"/>
        <end position="370"/>
    </location>
</feature>
<dbReference type="EMBL" id="WBOT01000007">
    <property type="protein sequence ID" value="KAB2330567.1"/>
    <property type="molecule type" value="Genomic_DNA"/>
</dbReference>
<accession>A0A7V7RIY3</accession>
<dbReference type="OrthoDB" id="2195155at2"/>
<reference evidence="3 4" key="1">
    <citation type="journal article" date="2014" name="Arch. Microbiol.">
        <title>Bacillus mesophilum sp. nov., strain IITR-54T, a novel 4-chlorobiphenyl dechlorinating bacterium.</title>
        <authorList>
            <person name="Manickam N."/>
            <person name="Singh N.K."/>
            <person name="Bajaj A."/>
            <person name="Kumar R.M."/>
            <person name="Kaur G."/>
            <person name="Kaur N."/>
            <person name="Bala M."/>
            <person name="Kumar A."/>
            <person name="Mayilraj S."/>
        </authorList>
    </citation>
    <scope>NUCLEOTIDE SEQUENCE [LARGE SCALE GENOMIC DNA]</scope>
    <source>
        <strain evidence="3 4">IITR-54</strain>
    </source>
</reference>
<dbReference type="InterPro" id="IPR005182">
    <property type="entry name" value="YdbS-like_PH"/>
</dbReference>
<organism evidence="3 4">
    <name type="scientific">Bacillus mesophilum</name>
    <dbReference type="NCBI Taxonomy" id="1071718"/>
    <lineage>
        <taxon>Bacteria</taxon>
        <taxon>Bacillati</taxon>
        <taxon>Bacillota</taxon>
        <taxon>Bacilli</taxon>
        <taxon>Bacillales</taxon>
        <taxon>Bacillaceae</taxon>
        <taxon>Bacillus</taxon>
    </lineage>
</organism>
<dbReference type="PANTHER" id="PTHR34473:SF2">
    <property type="entry name" value="UPF0699 TRANSMEMBRANE PROTEIN YDBT"/>
    <property type="match status" value="1"/>
</dbReference>
<dbReference type="RefSeq" id="WP_151575499.1">
    <property type="nucleotide sequence ID" value="NZ_WBOT01000007.1"/>
</dbReference>
<name>A0A7V7RIY3_9BACI</name>
<dbReference type="InterPro" id="IPR014529">
    <property type="entry name" value="UCP026631"/>
</dbReference>
<keyword evidence="1" id="KW-0812">Transmembrane</keyword>
<feature type="transmembrane region" description="Helical" evidence="1">
    <location>
        <begin position="39"/>
        <end position="61"/>
    </location>
</feature>
<evidence type="ECO:0000313" key="4">
    <source>
        <dbReference type="Proteomes" id="UP000441354"/>
    </source>
</evidence>
<protein>
    <submittedName>
        <fullName evidence="3">PH domain-containing protein</fullName>
    </submittedName>
</protein>
<feature type="domain" description="YdbS-like PH" evidence="2">
    <location>
        <begin position="255"/>
        <end position="320"/>
    </location>
</feature>
<keyword evidence="4" id="KW-1185">Reference proteome</keyword>
<dbReference type="PANTHER" id="PTHR34473">
    <property type="entry name" value="UPF0699 TRANSMEMBRANE PROTEIN YDBS"/>
    <property type="match status" value="1"/>
</dbReference>
<feature type="transmembrane region" description="Helical" evidence="1">
    <location>
        <begin position="175"/>
        <end position="199"/>
    </location>
</feature>
<dbReference type="AlphaFoldDB" id="A0A7V7RIY3"/>
<dbReference type="Proteomes" id="UP000441354">
    <property type="component" value="Unassembled WGS sequence"/>
</dbReference>
<evidence type="ECO:0000259" key="2">
    <source>
        <dbReference type="Pfam" id="PF03703"/>
    </source>
</evidence>
<evidence type="ECO:0000256" key="1">
    <source>
        <dbReference type="SAM" id="Phobius"/>
    </source>
</evidence>
<feature type="transmembrane region" description="Helical" evidence="1">
    <location>
        <begin position="376"/>
        <end position="393"/>
    </location>
</feature>
<feature type="domain" description="YdbS-like PH" evidence="2">
    <location>
        <begin position="393"/>
        <end position="473"/>
    </location>
</feature>
<proteinExistence type="predicted"/>
<feature type="domain" description="YdbS-like PH" evidence="2">
    <location>
        <begin position="60"/>
        <end position="139"/>
    </location>
</feature>